<evidence type="ECO:0000256" key="1">
    <source>
        <dbReference type="SAM" id="Phobius"/>
    </source>
</evidence>
<dbReference type="AlphaFoldDB" id="A0A8T9QC73"/>
<keyword evidence="1" id="KW-0812">Transmembrane</keyword>
<evidence type="ECO:0000313" key="3">
    <source>
        <dbReference type="Proteomes" id="UP000831796"/>
    </source>
</evidence>
<keyword evidence="1" id="KW-1133">Transmembrane helix</keyword>
<dbReference type="RefSeq" id="WP_244676792.1">
    <property type="nucleotide sequence ID" value="NZ_CP095046.1"/>
</dbReference>
<dbReference type="KEGG" id="hcu:MUN79_05705"/>
<reference evidence="2" key="1">
    <citation type="submission" date="2022-04" db="EMBL/GenBank/DDBJ databases">
        <title>Hymenobacter sp. isolated from the air.</title>
        <authorList>
            <person name="Won M."/>
            <person name="Lee C.-M."/>
            <person name="Woen H.-Y."/>
            <person name="Kwon S.-W."/>
        </authorList>
    </citation>
    <scope>NUCLEOTIDE SEQUENCE</scope>
    <source>
        <strain evidence="2">5116S-3</strain>
    </source>
</reference>
<keyword evidence="3" id="KW-1185">Reference proteome</keyword>
<dbReference type="Proteomes" id="UP000831796">
    <property type="component" value="Chromosome"/>
</dbReference>
<keyword evidence="1" id="KW-0472">Membrane</keyword>
<dbReference type="EMBL" id="CP095046">
    <property type="protein sequence ID" value="UOQ73440.1"/>
    <property type="molecule type" value="Genomic_DNA"/>
</dbReference>
<protein>
    <submittedName>
        <fullName evidence="2">Uncharacterized protein</fullName>
    </submittedName>
</protein>
<accession>A0A8T9QC73</accession>
<sequence length="118" mass="13507">MLRPTPLLPDSLRRPLVLGFFALLTLLGILLHRDYGLSWDEQLDRLNGIISVKYVALRLAPELARRQESFAAIPDMNQNEDVDHGVIFQMPLALLEKIVGPKTRATYTFCATWLRFSR</sequence>
<proteinExistence type="predicted"/>
<name>A0A8T9QC73_9BACT</name>
<gene>
    <name evidence="2" type="ORF">MUN79_05705</name>
</gene>
<organism evidence="2 3">
    <name type="scientific">Hymenobacter cellulosilyticus</name>
    <dbReference type="NCBI Taxonomy" id="2932248"/>
    <lineage>
        <taxon>Bacteria</taxon>
        <taxon>Pseudomonadati</taxon>
        <taxon>Bacteroidota</taxon>
        <taxon>Cytophagia</taxon>
        <taxon>Cytophagales</taxon>
        <taxon>Hymenobacteraceae</taxon>
        <taxon>Hymenobacter</taxon>
    </lineage>
</organism>
<feature type="transmembrane region" description="Helical" evidence="1">
    <location>
        <begin position="12"/>
        <end position="31"/>
    </location>
</feature>
<evidence type="ECO:0000313" key="2">
    <source>
        <dbReference type="EMBL" id="UOQ73440.1"/>
    </source>
</evidence>